<protein>
    <submittedName>
        <fullName evidence="1">Uncharacterized protein</fullName>
    </submittedName>
</protein>
<dbReference type="EMBL" id="CAJNNV010032931">
    <property type="protein sequence ID" value="CAE8641541.1"/>
    <property type="molecule type" value="Genomic_DNA"/>
</dbReference>
<evidence type="ECO:0000313" key="1">
    <source>
        <dbReference type="EMBL" id="CAE8641541.1"/>
    </source>
</evidence>
<proteinExistence type="predicted"/>
<name>A0A813HTC9_POLGL</name>
<accession>A0A813HTC9</accession>
<evidence type="ECO:0000313" key="2">
    <source>
        <dbReference type="Proteomes" id="UP000654075"/>
    </source>
</evidence>
<organism evidence="1 2">
    <name type="scientific">Polarella glacialis</name>
    <name type="common">Dinoflagellate</name>
    <dbReference type="NCBI Taxonomy" id="89957"/>
    <lineage>
        <taxon>Eukaryota</taxon>
        <taxon>Sar</taxon>
        <taxon>Alveolata</taxon>
        <taxon>Dinophyceae</taxon>
        <taxon>Suessiales</taxon>
        <taxon>Suessiaceae</taxon>
        <taxon>Polarella</taxon>
    </lineage>
</organism>
<gene>
    <name evidence="1" type="ORF">PGLA1383_LOCUS56165</name>
</gene>
<dbReference type="AlphaFoldDB" id="A0A813HTC9"/>
<dbReference type="Proteomes" id="UP000654075">
    <property type="component" value="Unassembled WGS sequence"/>
</dbReference>
<feature type="non-terminal residue" evidence="1">
    <location>
        <position position="197"/>
    </location>
</feature>
<comment type="caution">
    <text evidence="1">The sequence shown here is derived from an EMBL/GenBank/DDBJ whole genome shotgun (WGS) entry which is preliminary data.</text>
</comment>
<keyword evidence="2" id="KW-1185">Reference proteome</keyword>
<sequence length="197" mass="19723">MPARATGVLGVPARTLFAGATPPALSASVARSPQTPPAELRVGGGLHQQNQSVLAGRLPFTPPQQNSAWPLAMTPVPVSSGGRCSGWQPVLGTPQGSALDQHSPGLGVHMRTPPPASANADVESTSQSYSVVSGQVVGTVVRQHTPGPGALSYAALPPRSAAAGHPSLNLHSAQACRSAVASSSQFGGSQSRPVPAG</sequence>
<reference evidence="1" key="1">
    <citation type="submission" date="2021-02" db="EMBL/GenBank/DDBJ databases">
        <authorList>
            <person name="Dougan E. K."/>
            <person name="Rhodes N."/>
            <person name="Thang M."/>
            <person name="Chan C."/>
        </authorList>
    </citation>
    <scope>NUCLEOTIDE SEQUENCE</scope>
</reference>